<dbReference type="InterPro" id="IPR029063">
    <property type="entry name" value="SAM-dependent_MTases_sf"/>
</dbReference>
<organism evidence="1">
    <name type="scientific">marine sediment metagenome</name>
    <dbReference type="NCBI Taxonomy" id="412755"/>
    <lineage>
        <taxon>unclassified sequences</taxon>
        <taxon>metagenomes</taxon>
        <taxon>ecological metagenomes</taxon>
    </lineage>
</organism>
<dbReference type="AlphaFoldDB" id="X1W1I8"/>
<gene>
    <name evidence="1" type="ORF">S12H4_61673</name>
</gene>
<proteinExistence type="predicted"/>
<feature type="non-terminal residue" evidence="1">
    <location>
        <position position="109"/>
    </location>
</feature>
<reference evidence="1" key="1">
    <citation type="journal article" date="2014" name="Front. Microbiol.">
        <title>High frequency of phylogenetically diverse reductive dehalogenase-homologous genes in deep subseafloor sedimentary metagenomes.</title>
        <authorList>
            <person name="Kawai M."/>
            <person name="Futagami T."/>
            <person name="Toyoda A."/>
            <person name="Takaki Y."/>
            <person name="Nishi S."/>
            <person name="Hori S."/>
            <person name="Arai W."/>
            <person name="Tsubouchi T."/>
            <person name="Morono Y."/>
            <person name="Uchiyama I."/>
            <person name="Ito T."/>
            <person name="Fujiyama A."/>
            <person name="Inagaki F."/>
            <person name="Takami H."/>
        </authorList>
    </citation>
    <scope>NUCLEOTIDE SEQUENCE</scope>
    <source>
        <strain evidence="1">Expedition CK06-06</strain>
    </source>
</reference>
<feature type="non-terminal residue" evidence="1">
    <location>
        <position position="1"/>
    </location>
</feature>
<accession>X1W1I8</accession>
<evidence type="ECO:0000313" key="1">
    <source>
        <dbReference type="EMBL" id="GAJ22030.1"/>
    </source>
</evidence>
<name>X1W1I8_9ZZZZ</name>
<sequence length="109" mass="12004">YSRFFEASTRLTGIIRQIEVISGASIIDAGAGTGIMQWYLADLGAKVFSVDRESRAGLPQRFRRHFKVDGLREEDLAPENTLVGSIAGINQRSLKTTVSELFDIIQTSA</sequence>
<protein>
    <submittedName>
        <fullName evidence="1">Uncharacterized protein</fullName>
    </submittedName>
</protein>
<dbReference type="Gene3D" id="3.40.50.150">
    <property type="entry name" value="Vaccinia Virus protein VP39"/>
    <property type="match status" value="1"/>
</dbReference>
<comment type="caution">
    <text evidence="1">The sequence shown here is derived from an EMBL/GenBank/DDBJ whole genome shotgun (WGS) entry which is preliminary data.</text>
</comment>
<dbReference type="SUPFAM" id="SSF53335">
    <property type="entry name" value="S-adenosyl-L-methionine-dependent methyltransferases"/>
    <property type="match status" value="1"/>
</dbReference>
<dbReference type="EMBL" id="BARW01041032">
    <property type="protein sequence ID" value="GAJ22030.1"/>
    <property type="molecule type" value="Genomic_DNA"/>
</dbReference>